<evidence type="ECO:0000256" key="1">
    <source>
        <dbReference type="SAM" id="MobiDB-lite"/>
    </source>
</evidence>
<dbReference type="EMBL" id="CAMXCT020002074">
    <property type="protein sequence ID" value="CAL1148801.1"/>
    <property type="molecule type" value="Genomic_DNA"/>
</dbReference>
<dbReference type="AlphaFoldDB" id="A0A9P1CSE6"/>
<feature type="compositionally biased region" description="Basic residues" evidence="1">
    <location>
        <begin position="1"/>
        <end position="16"/>
    </location>
</feature>
<dbReference type="InterPro" id="IPR004045">
    <property type="entry name" value="Glutathione_S-Trfase_N"/>
</dbReference>
<dbReference type="InterPro" id="IPR050213">
    <property type="entry name" value="GST_superfamily"/>
</dbReference>
<evidence type="ECO:0000313" key="4">
    <source>
        <dbReference type="EMBL" id="CAL1148801.1"/>
    </source>
</evidence>
<feature type="region of interest" description="Disordered" evidence="1">
    <location>
        <begin position="1"/>
        <end position="44"/>
    </location>
</feature>
<organism evidence="3">
    <name type="scientific">Cladocopium goreaui</name>
    <dbReference type="NCBI Taxonomy" id="2562237"/>
    <lineage>
        <taxon>Eukaryota</taxon>
        <taxon>Sar</taxon>
        <taxon>Alveolata</taxon>
        <taxon>Dinophyceae</taxon>
        <taxon>Suessiales</taxon>
        <taxon>Symbiodiniaceae</taxon>
        <taxon>Cladocopium</taxon>
    </lineage>
</organism>
<keyword evidence="6" id="KW-1185">Reference proteome</keyword>
<dbReference type="EMBL" id="CAMXCT010002074">
    <property type="protein sequence ID" value="CAI3995426.1"/>
    <property type="molecule type" value="Genomic_DNA"/>
</dbReference>
<dbReference type="OrthoDB" id="414243at2759"/>
<reference evidence="4" key="2">
    <citation type="submission" date="2024-04" db="EMBL/GenBank/DDBJ databases">
        <authorList>
            <person name="Chen Y."/>
            <person name="Shah S."/>
            <person name="Dougan E. K."/>
            <person name="Thang M."/>
            <person name="Chan C."/>
        </authorList>
    </citation>
    <scope>NUCLEOTIDE SEQUENCE [LARGE SCALE GENOMIC DNA]</scope>
</reference>
<dbReference type="Gene3D" id="3.40.30.10">
    <property type="entry name" value="Glutaredoxin"/>
    <property type="match status" value="1"/>
</dbReference>
<dbReference type="Gene3D" id="1.20.1050.10">
    <property type="match status" value="1"/>
</dbReference>
<dbReference type="SUPFAM" id="SSF47616">
    <property type="entry name" value="GST C-terminal domain-like"/>
    <property type="match status" value="1"/>
</dbReference>
<reference evidence="3" key="1">
    <citation type="submission" date="2022-10" db="EMBL/GenBank/DDBJ databases">
        <authorList>
            <person name="Chen Y."/>
            <person name="Dougan E. K."/>
            <person name="Chan C."/>
            <person name="Rhodes N."/>
            <person name="Thang M."/>
        </authorList>
    </citation>
    <scope>NUCLEOTIDE SEQUENCE</scope>
</reference>
<name>A0A9P1CSE6_9DINO</name>
<proteinExistence type="predicted"/>
<evidence type="ECO:0000313" key="3">
    <source>
        <dbReference type="EMBL" id="CAI3995426.1"/>
    </source>
</evidence>
<dbReference type="InterPro" id="IPR004046">
    <property type="entry name" value="GST_C"/>
</dbReference>
<dbReference type="GO" id="GO:0006749">
    <property type="term" value="P:glutathione metabolic process"/>
    <property type="evidence" value="ECO:0007669"/>
    <property type="project" value="TreeGrafter"/>
</dbReference>
<evidence type="ECO:0000259" key="2">
    <source>
        <dbReference type="PROSITE" id="PS50404"/>
    </source>
</evidence>
<feature type="domain" description="GST N-terminal" evidence="2">
    <location>
        <begin position="74"/>
        <end position="157"/>
    </location>
</feature>
<dbReference type="PROSITE" id="PS50404">
    <property type="entry name" value="GST_NTER"/>
    <property type="match status" value="1"/>
</dbReference>
<evidence type="ECO:0000313" key="5">
    <source>
        <dbReference type="EMBL" id="CAL4782738.1"/>
    </source>
</evidence>
<gene>
    <name evidence="3" type="ORF">C1SCF055_LOCUS21992</name>
</gene>
<dbReference type="Pfam" id="PF00043">
    <property type="entry name" value="GST_C"/>
    <property type="match status" value="1"/>
</dbReference>
<dbReference type="EMBL" id="CAMXCT030002074">
    <property type="protein sequence ID" value="CAL4782738.1"/>
    <property type="molecule type" value="Genomic_DNA"/>
</dbReference>
<evidence type="ECO:0000313" key="6">
    <source>
        <dbReference type="Proteomes" id="UP001152797"/>
    </source>
</evidence>
<dbReference type="InterPro" id="IPR036282">
    <property type="entry name" value="Glutathione-S-Trfase_C_sf"/>
</dbReference>
<comment type="caution">
    <text evidence="3">The sequence shown here is derived from an EMBL/GenBank/DDBJ whole genome shotgun (WGS) entry which is preliminary data.</text>
</comment>
<dbReference type="Proteomes" id="UP001152797">
    <property type="component" value="Unassembled WGS sequence"/>
</dbReference>
<dbReference type="GO" id="GO:0004364">
    <property type="term" value="F:glutathione transferase activity"/>
    <property type="evidence" value="ECO:0007669"/>
    <property type="project" value="TreeGrafter"/>
</dbReference>
<accession>A0A9P1CSE6</accession>
<sequence>MAPKRVLRRPSAKAKARPAAGKARARPKARPKSAAARSERPHRRPGNGWYSRWIPNWPWGRMAFLPQHLRLLSPLPSASPCAASVGADGLRRAMSYAGLNFEDRRISTEEFDELRRLNNLCCDLPVLLVGAPEHPLQPLWRVNTIARYVGKVSHAMCNLYPEDPVKSGMVDAVMDDLTEMLTADAETGMKLVDYFERNLRESKYGWVATTKHPSVADFLVASYMQMLPQLVKGLEDLTKYPQIVAHIDKVVRLEGYTYLNE</sequence>
<protein>
    <submittedName>
        <fullName evidence="5">Glutathione S-transferase</fullName>
    </submittedName>
</protein>
<dbReference type="PANTHER" id="PTHR11571">
    <property type="entry name" value="GLUTATHIONE S-TRANSFERASE"/>
    <property type="match status" value="1"/>
</dbReference>